<dbReference type="AlphaFoldDB" id="A0A941HZ02"/>
<evidence type="ECO:0000313" key="3">
    <source>
        <dbReference type="Proteomes" id="UP000677016"/>
    </source>
</evidence>
<protein>
    <submittedName>
        <fullName evidence="2">Uncharacterized protein</fullName>
    </submittedName>
</protein>
<evidence type="ECO:0000256" key="1">
    <source>
        <dbReference type="SAM" id="MobiDB-lite"/>
    </source>
</evidence>
<comment type="caution">
    <text evidence="2">The sequence shown here is derived from an EMBL/GenBank/DDBJ whole genome shotgun (WGS) entry which is preliminary data.</text>
</comment>
<feature type="region of interest" description="Disordered" evidence="1">
    <location>
        <begin position="1"/>
        <end position="110"/>
    </location>
</feature>
<dbReference type="RefSeq" id="WP_211601539.1">
    <property type="nucleotide sequence ID" value="NZ_JAGSNF010000003.1"/>
</dbReference>
<sequence length="110" mass="12028">MADEGHGHRPRRAVGRQDGLPDDVELVVVDAGPDPAGRREQPSGLRVVDGDEERHLVRPPPSSSGAHPGVTTGGGLPLAQHRLQLDPDTHDVLPPDGPDRSWRRRRRARR</sequence>
<dbReference type="Proteomes" id="UP000677016">
    <property type="component" value="Unassembled WGS sequence"/>
</dbReference>
<reference evidence="2" key="1">
    <citation type="submission" date="2021-04" db="EMBL/GenBank/DDBJ databases">
        <title>Phycicoccus avicenniae sp. nov., a novel endophytic actinomycetes isolated from branch of Avicennia mariana.</title>
        <authorList>
            <person name="Tuo L."/>
        </authorList>
    </citation>
    <scope>NUCLEOTIDE SEQUENCE</scope>
    <source>
        <strain evidence="2">BSK3Z-2</strain>
    </source>
</reference>
<name>A0A941HZ02_9MICO</name>
<keyword evidence="3" id="KW-1185">Reference proteome</keyword>
<proteinExistence type="predicted"/>
<feature type="compositionally biased region" description="Basic and acidic residues" evidence="1">
    <location>
        <begin position="83"/>
        <end position="101"/>
    </location>
</feature>
<dbReference type="EMBL" id="JAGSNF010000003">
    <property type="protein sequence ID" value="MBR7742400.1"/>
    <property type="molecule type" value="Genomic_DNA"/>
</dbReference>
<gene>
    <name evidence="2" type="ORF">KC207_03725</name>
</gene>
<organism evidence="2 3">
    <name type="scientific">Phycicoccus avicenniae</name>
    <dbReference type="NCBI Taxonomy" id="2828860"/>
    <lineage>
        <taxon>Bacteria</taxon>
        <taxon>Bacillati</taxon>
        <taxon>Actinomycetota</taxon>
        <taxon>Actinomycetes</taxon>
        <taxon>Micrococcales</taxon>
        <taxon>Intrasporangiaceae</taxon>
        <taxon>Phycicoccus</taxon>
    </lineage>
</organism>
<evidence type="ECO:0000313" key="2">
    <source>
        <dbReference type="EMBL" id="MBR7742400.1"/>
    </source>
</evidence>
<accession>A0A941HZ02</accession>